<keyword evidence="1" id="KW-0433">Leucine-rich repeat</keyword>
<sequence length="328" mass="36593">MNIVEFTQRNAGIQALRGQLFTASDLPLRKVDFSRNAIRRLNMDVLEGLESHLLELHLDHNLLGNNFNPSFSFSEVAKLTALQTLNLAFNHIREMDVGFLATLISLEVLHLEGNSFLAMPTPALKGLDKLKVLTLQENDIDIIKKSALLETPTLVFLNVSHNRIVNLEVDAFMELSELVTLDLSYNRLANLQGGTFNGLTNLEELDVSSNFLMEVPADALKDLTKLRTLVLHDNLIQVGQMIGINIDNLIQTLGGIVALGPMVNIQHLDLTRNNIGELPTGTFRQLSGLRILKLAVNSMRQFHQETLWVPELDEEGLSDVLICFIVTL</sequence>
<dbReference type="InterPro" id="IPR050328">
    <property type="entry name" value="Dev_Immune_Receptor"/>
</dbReference>
<protein>
    <submittedName>
        <fullName evidence="4">Leucine-rich repeats and immunoglobulin-like domains protein 3</fullName>
    </submittedName>
</protein>
<accession>A0A5B7E0E0</accession>
<evidence type="ECO:0000256" key="3">
    <source>
        <dbReference type="ARBA" id="ARBA00022737"/>
    </source>
</evidence>
<dbReference type="AlphaFoldDB" id="A0A5B7E0E0"/>
<dbReference type="PANTHER" id="PTHR24373:SF275">
    <property type="entry name" value="TIR DOMAIN-CONTAINING PROTEIN"/>
    <property type="match status" value="1"/>
</dbReference>
<dbReference type="Gene3D" id="3.80.10.10">
    <property type="entry name" value="Ribonuclease Inhibitor"/>
    <property type="match status" value="3"/>
</dbReference>
<keyword evidence="5" id="KW-1185">Reference proteome</keyword>
<evidence type="ECO:0000256" key="1">
    <source>
        <dbReference type="ARBA" id="ARBA00022614"/>
    </source>
</evidence>
<dbReference type="Pfam" id="PF13855">
    <property type="entry name" value="LRR_8"/>
    <property type="match status" value="3"/>
</dbReference>
<dbReference type="PRINTS" id="PR00019">
    <property type="entry name" value="LEURICHRPT"/>
</dbReference>
<name>A0A5B7E0E0_PORTR</name>
<gene>
    <name evidence="4" type="primary">Lrig3_2</name>
    <name evidence="4" type="ORF">E2C01_019803</name>
</gene>
<evidence type="ECO:0000313" key="4">
    <source>
        <dbReference type="EMBL" id="MPC26656.1"/>
    </source>
</evidence>
<dbReference type="OrthoDB" id="8731593at2759"/>
<dbReference type="Proteomes" id="UP000324222">
    <property type="component" value="Unassembled WGS sequence"/>
</dbReference>
<dbReference type="PROSITE" id="PS51450">
    <property type="entry name" value="LRR"/>
    <property type="match status" value="1"/>
</dbReference>
<dbReference type="InterPro" id="IPR003591">
    <property type="entry name" value="Leu-rich_rpt_typical-subtyp"/>
</dbReference>
<keyword evidence="2" id="KW-0732">Signal</keyword>
<dbReference type="InterPro" id="IPR001611">
    <property type="entry name" value="Leu-rich_rpt"/>
</dbReference>
<dbReference type="SMART" id="SM00369">
    <property type="entry name" value="LRR_TYP"/>
    <property type="match status" value="9"/>
</dbReference>
<dbReference type="SUPFAM" id="SSF52058">
    <property type="entry name" value="L domain-like"/>
    <property type="match status" value="1"/>
</dbReference>
<keyword evidence="3" id="KW-0677">Repeat</keyword>
<comment type="caution">
    <text evidence="4">The sequence shown here is derived from an EMBL/GenBank/DDBJ whole genome shotgun (WGS) entry which is preliminary data.</text>
</comment>
<evidence type="ECO:0000256" key="2">
    <source>
        <dbReference type="ARBA" id="ARBA00022729"/>
    </source>
</evidence>
<dbReference type="EMBL" id="VSRR010001630">
    <property type="protein sequence ID" value="MPC26656.1"/>
    <property type="molecule type" value="Genomic_DNA"/>
</dbReference>
<dbReference type="InterPro" id="IPR032675">
    <property type="entry name" value="LRR_dom_sf"/>
</dbReference>
<evidence type="ECO:0000313" key="5">
    <source>
        <dbReference type="Proteomes" id="UP000324222"/>
    </source>
</evidence>
<organism evidence="4 5">
    <name type="scientific">Portunus trituberculatus</name>
    <name type="common">Swimming crab</name>
    <name type="synonym">Neptunus trituberculatus</name>
    <dbReference type="NCBI Taxonomy" id="210409"/>
    <lineage>
        <taxon>Eukaryota</taxon>
        <taxon>Metazoa</taxon>
        <taxon>Ecdysozoa</taxon>
        <taxon>Arthropoda</taxon>
        <taxon>Crustacea</taxon>
        <taxon>Multicrustacea</taxon>
        <taxon>Malacostraca</taxon>
        <taxon>Eumalacostraca</taxon>
        <taxon>Eucarida</taxon>
        <taxon>Decapoda</taxon>
        <taxon>Pleocyemata</taxon>
        <taxon>Brachyura</taxon>
        <taxon>Eubrachyura</taxon>
        <taxon>Portunoidea</taxon>
        <taxon>Portunidae</taxon>
        <taxon>Portuninae</taxon>
        <taxon>Portunus</taxon>
    </lineage>
</organism>
<reference evidence="4 5" key="1">
    <citation type="submission" date="2019-05" db="EMBL/GenBank/DDBJ databases">
        <title>Another draft genome of Portunus trituberculatus and its Hox gene families provides insights of decapod evolution.</title>
        <authorList>
            <person name="Jeong J.-H."/>
            <person name="Song I."/>
            <person name="Kim S."/>
            <person name="Choi T."/>
            <person name="Kim D."/>
            <person name="Ryu S."/>
            <person name="Kim W."/>
        </authorList>
    </citation>
    <scope>NUCLEOTIDE SEQUENCE [LARGE SCALE GENOMIC DNA]</scope>
    <source>
        <tissue evidence="4">Muscle</tissue>
    </source>
</reference>
<proteinExistence type="predicted"/>
<dbReference type="PANTHER" id="PTHR24373">
    <property type="entry name" value="SLIT RELATED LEUCINE-RICH REPEAT NEURONAL PROTEIN"/>
    <property type="match status" value="1"/>
</dbReference>